<feature type="compositionally biased region" description="Polar residues" evidence="1">
    <location>
        <begin position="785"/>
        <end position="795"/>
    </location>
</feature>
<evidence type="ECO:0000313" key="3">
    <source>
        <dbReference type="Proteomes" id="UP000772434"/>
    </source>
</evidence>
<comment type="caution">
    <text evidence="2">The sequence shown here is derived from an EMBL/GenBank/DDBJ whole genome shotgun (WGS) entry which is preliminary data.</text>
</comment>
<accession>A0A9P5Q0H1</accession>
<gene>
    <name evidence="2" type="ORF">BDP27DRAFT_1360995</name>
</gene>
<evidence type="ECO:0000313" key="2">
    <source>
        <dbReference type="EMBL" id="KAF9072412.1"/>
    </source>
</evidence>
<reference evidence="2" key="1">
    <citation type="submission" date="2020-11" db="EMBL/GenBank/DDBJ databases">
        <authorList>
            <consortium name="DOE Joint Genome Institute"/>
            <person name="Ahrendt S."/>
            <person name="Riley R."/>
            <person name="Andreopoulos W."/>
            <person name="Labutti K."/>
            <person name="Pangilinan J."/>
            <person name="Ruiz-Duenas F.J."/>
            <person name="Barrasa J.M."/>
            <person name="Sanchez-Garcia M."/>
            <person name="Camarero S."/>
            <person name="Miyauchi S."/>
            <person name="Serrano A."/>
            <person name="Linde D."/>
            <person name="Babiker R."/>
            <person name="Drula E."/>
            <person name="Ayuso-Fernandez I."/>
            <person name="Pacheco R."/>
            <person name="Padilla G."/>
            <person name="Ferreira P."/>
            <person name="Barriuso J."/>
            <person name="Kellner H."/>
            <person name="Castanera R."/>
            <person name="Alfaro M."/>
            <person name="Ramirez L."/>
            <person name="Pisabarro A.G."/>
            <person name="Kuo A."/>
            <person name="Tritt A."/>
            <person name="Lipzen A."/>
            <person name="He G."/>
            <person name="Yan M."/>
            <person name="Ng V."/>
            <person name="Cullen D."/>
            <person name="Martin F."/>
            <person name="Rosso M.-N."/>
            <person name="Henrissat B."/>
            <person name="Hibbett D."/>
            <person name="Martinez A.T."/>
            <person name="Grigoriev I.V."/>
        </authorList>
    </citation>
    <scope>NUCLEOTIDE SEQUENCE</scope>
    <source>
        <strain evidence="2">AH 40177</strain>
    </source>
</reference>
<evidence type="ECO:0000256" key="1">
    <source>
        <dbReference type="SAM" id="MobiDB-lite"/>
    </source>
</evidence>
<keyword evidence="3" id="KW-1185">Reference proteome</keyword>
<organism evidence="2 3">
    <name type="scientific">Rhodocollybia butyracea</name>
    <dbReference type="NCBI Taxonomy" id="206335"/>
    <lineage>
        <taxon>Eukaryota</taxon>
        <taxon>Fungi</taxon>
        <taxon>Dikarya</taxon>
        <taxon>Basidiomycota</taxon>
        <taxon>Agaricomycotina</taxon>
        <taxon>Agaricomycetes</taxon>
        <taxon>Agaricomycetidae</taxon>
        <taxon>Agaricales</taxon>
        <taxon>Marasmiineae</taxon>
        <taxon>Omphalotaceae</taxon>
        <taxon>Rhodocollybia</taxon>
    </lineage>
</organism>
<proteinExistence type="predicted"/>
<dbReference type="OrthoDB" id="3258969at2759"/>
<feature type="region of interest" description="Disordered" evidence="1">
    <location>
        <begin position="768"/>
        <end position="795"/>
    </location>
</feature>
<name>A0A9P5Q0H1_9AGAR</name>
<dbReference type="EMBL" id="JADNRY010000024">
    <property type="protein sequence ID" value="KAF9072412.1"/>
    <property type="molecule type" value="Genomic_DNA"/>
</dbReference>
<feature type="compositionally biased region" description="Acidic residues" evidence="1">
    <location>
        <begin position="773"/>
        <end position="784"/>
    </location>
</feature>
<feature type="region of interest" description="Disordered" evidence="1">
    <location>
        <begin position="179"/>
        <end position="198"/>
    </location>
</feature>
<feature type="region of interest" description="Disordered" evidence="1">
    <location>
        <begin position="365"/>
        <end position="426"/>
    </location>
</feature>
<sequence length="795" mass="88870">MLRSNPPTKLSLVRYASNKGSITTHKETSKIIARRITKAERDERMDLTMALTPVRNYMGGFTRPTDIRASNWFSGGAYVQDKRSFEQPSPFAYEPHTVLLLESRHEIRYGIGFTDHPAHIVTVCRTADLEAVLKKFNSREAGSTVLQLMDNAYWPWVPQKKRNIKWWTDEQDRQNTLQDLQDGDPAAALGNSRESDEEEIRTKKELRRHLAQTAAVAERVSEEQHLSNIEMEIKPLQAKIPFELEFDDGTVAHPSGFVPPTPADRQYDPEYHLSPHPHSKVATELRRRQMETVNEHHSDSLVPRIEQWKALKERKDEEAGLMSNLTSGILAGGVSAATEPREAKIPTEIHGVHDNAVAQPMQHASGFVPPTARMSRGETDARTSVVRGQNSDSGDAPEAPERPPTFASGDTNHNHTGKQVDPKSPYVSEKVRAAEIATLRKKYLEHIKDEPFWRPLVTLTCSTRPIAKTLARLSRGLSQGKPFYAVIEPEGRKHKLSFASRLRSLRLTRMRTLGVEMAQLFAGVRGGPIGVRFDEHSRGRGIGGEGLEKPIPWEKRVIGVGLGEWYPLTPEFMDSFHVLAKTIPPVVEATGKDKGKSKPPLLIYTVDDYGRPTGDVPELPWPAMEREITPEIQRGLSARLVLKYMEKMLEIKPPVDKELSLYTSSPIPPSKIASSNLIGNHRVPITARFVLVNEPPFPPASGIHEVRNTWARNALYQRIESFCSEYANEIAIGASIRTSGVIYPSQASISPENEIDSLITFTEGGGEYMDATENFEEDDDEDAEGSQSSAPHTTL</sequence>
<protein>
    <submittedName>
        <fullName evidence="2">Uncharacterized protein</fullName>
    </submittedName>
</protein>
<dbReference type="Proteomes" id="UP000772434">
    <property type="component" value="Unassembled WGS sequence"/>
</dbReference>
<dbReference type="AlphaFoldDB" id="A0A9P5Q0H1"/>